<dbReference type="EMBL" id="JAPDOB010000001">
    <property type="protein sequence ID" value="MCW3796281.1"/>
    <property type="molecule type" value="Genomic_DNA"/>
</dbReference>
<reference evidence="3 4" key="1">
    <citation type="submission" date="2022-10" db="EMBL/GenBank/DDBJ databases">
        <title>Sphingomonas sp.</title>
        <authorList>
            <person name="Jin C."/>
        </authorList>
    </citation>
    <scope>NUCLEOTIDE SEQUENCE [LARGE SCALE GENOMIC DNA]</scope>
    <source>
        <strain evidence="3 4">BN140010</strain>
    </source>
</reference>
<evidence type="ECO:0000313" key="4">
    <source>
        <dbReference type="Proteomes" id="UP001526246"/>
    </source>
</evidence>
<dbReference type="Pfam" id="PF13643">
    <property type="entry name" value="DUF4145"/>
    <property type="match status" value="1"/>
</dbReference>
<evidence type="ECO:0000259" key="2">
    <source>
        <dbReference type="Pfam" id="PF13643"/>
    </source>
</evidence>
<dbReference type="RefSeq" id="WP_264880040.1">
    <property type="nucleotide sequence ID" value="NZ_JAPDOB010000001.1"/>
</dbReference>
<organism evidence="3 4">
    <name type="scientific">Sphingomonas arvum</name>
    <dbReference type="NCBI Taxonomy" id="2992113"/>
    <lineage>
        <taxon>Bacteria</taxon>
        <taxon>Pseudomonadati</taxon>
        <taxon>Pseudomonadota</taxon>
        <taxon>Alphaproteobacteria</taxon>
        <taxon>Sphingomonadales</taxon>
        <taxon>Sphingomonadaceae</taxon>
        <taxon>Sphingomonas</taxon>
    </lineage>
</organism>
<sequence>MSKSDVTAQCAFLEVPKAAGIPATGTIKFVCLHPDCRTYAVQQLGYVQGLQVAWGAGRFSHRELGKLPTLSLARCTACDRETVFLGEQLIESAQSDAPPPASDMPPDLIADYKEAQSILPRSPRGSAALLRLVIQKLLPALGATKSGIDAAIGELVATGKIKTPIQRALDTVRVIGNECVHPGEMDLRDDRDTALALFRIVNLIVETAITEPRRLDELYDSLPKSKLDGIAARDSKPKSAGTSDTQKKA</sequence>
<name>A0ABT3JB37_9SPHN</name>
<proteinExistence type="predicted"/>
<gene>
    <name evidence="3" type="ORF">OMW55_00455</name>
</gene>
<feature type="domain" description="DUF4145" evidence="2">
    <location>
        <begin position="113"/>
        <end position="194"/>
    </location>
</feature>
<evidence type="ECO:0000313" key="3">
    <source>
        <dbReference type="EMBL" id="MCW3796281.1"/>
    </source>
</evidence>
<dbReference type="InterPro" id="IPR025285">
    <property type="entry name" value="DUF4145"/>
</dbReference>
<comment type="caution">
    <text evidence="3">The sequence shown here is derived from an EMBL/GenBank/DDBJ whole genome shotgun (WGS) entry which is preliminary data.</text>
</comment>
<protein>
    <submittedName>
        <fullName evidence="3">DUF4145 domain-containing protein</fullName>
    </submittedName>
</protein>
<evidence type="ECO:0000256" key="1">
    <source>
        <dbReference type="SAM" id="MobiDB-lite"/>
    </source>
</evidence>
<dbReference type="Proteomes" id="UP001526246">
    <property type="component" value="Unassembled WGS sequence"/>
</dbReference>
<accession>A0ABT3JB37</accession>
<keyword evidence="4" id="KW-1185">Reference proteome</keyword>
<feature type="region of interest" description="Disordered" evidence="1">
    <location>
        <begin position="229"/>
        <end position="249"/>
    </location>
</feature>
<feature type="compositionally biased region" description="Polar residues" evidence="1">
    <location>
        <begin position="240"/>
        <end position="249"/>
    </location>
</feature>